<feature type="domain" description="Glycosyl transferase family 1" evidence="1">
    <location>
        <begin position="216"/>
        <end position="381"/>
    </location>
</feature>
<organism evidence="3 4">
    <name type="scientific">Caballeronia sordidicola</name>
    <name type="common">Burkholderia sordidicola</name>
    <dbReference type="NCBI Taxonomy" id="196367"/>
    <lineage>
        <taxon>Bacteria</taxon>
        <taxon>Pseudomonadati</taxon>
        <taxon>Pseudomonadota</taxon>
        <taxon>Betaproteobacteria</taxon>
        <taxon>Burkholderiales</taxon>
        <taxon>Burkholderiaceae</taxon>
        <taxon>Caballeronia</taxon>
    </lineage>
</organism>
<dbReference type="Pfam" id="PF13579">
    <property type="entry name" value="Glyco_trans_4_4"/>
    <property type="match status" value="1"/>
</dbReference>
<dbReference type="InterPro" id="IPR050194">
    <property type="entry name" value="Glycosyltransferase_grp1"/>
</dbReference>
<name>A0A226X824_CABSO</name>
<dbReference type="AlphaFoldDB" id="A0A226X824"/>
<evidence type="ECO:0000259" key="2">
    <source>
        <dbReference type="Pfam" id="PF13579"/>
    </source>
</evidence>
<proteinExistence type="predicted"/>
<dbReference type="InterPro" id="IPR028098">
    <property type="entry name" value="Glyco_trans_4-like_N"/>
</dbReference>
<dbReference type="InterPro" id="IPR001296">
    <property type="entry name" value="Glyco_trans_1"/>
</dbReference>
<dbReference type="PANTHER" id="PTHR45947:SF3">
    <property type="entry name" value="SULFOQUINOVOSYL TRANSFERASE SQD2"/>
    <property type="match status" value="1"/>
</dbReference>
<comment type="caution">
    <text evidence="3">The sequence shown here is derived from an EMBL/GenBank/DDBJ whole genome shotgun (WGS) entry which is preliminary data.</text>
</comment>
<dbReference type="OrthoDB" id="9787293at2"/>
<dbReference type="SUPFAM" id="SSF53756">
    <property type="entry name" value="UDP-Glycosyltransferase/glycogen phosphorylase"/>
    <property type="match status" value="1"/>
</dbReference>
<dbReference type="EMBL" id="MTHB01000048">
    <property type="protein sequence ID" value="OXC78988.1"/>
    <property type="molecule type" value="Genomic_DNA"/>
</dbReference>
<gene>
    <name evidence="3" type="ORF">BSU04_09225</name>
</gene>
<protein>
    <submittedName>
        <fullName evidence="3">Glycosyltransferase</fullName>
    </submittedName>
</protein>
<dbReference type="Pfam" id="PF00534">
    <property type="entry name" value="Glycos_transf_1"/>
    <property type="match status" value="1"/>
</dbReference>
<reference evidence="4" key="1">
    <citation type="submission" date="2017-01" db="EMBL/GenBank/DDBJ databases">
        <title>Genome Analysis of Deinococcus marmoris KOPRI26562.</title>
        <authorList>
            <person name="Kim J.H."/>
            <person name="Oh H.-M."/>
        </authorList>
    </citation>
    <scope>NUCLEOTIDE SEQUENCE [LARGE SCALE GENOMIC DNA]</scope>
    <source>
        <strain evidence="4">PAMC 26633</strain>
    </source>
</reference>
<keyword evidence="3" id="KW-0808">Transferase</keyword>
<dbReference type="CDD" id="cd03794">
    <property type="entry name" value="GT4_WbuB-like"/>
    <property type="match status" value="1"/>
</dbReference>
<dbReference type="GO" id="GO:0016758">
    <property type="term" value="F:hexosyltransferase activity"/>
    <property type="evidence" value="ECO:0007669"/>
    <property type="project" value="TreeGrafter"/>
</dbReference>
<dbReference type="RefSeq" id="WP_089160232.1">
    <property type="nucleotide sequence ID" value="NZ_MTHB01000048.1"/>
</dbReference>
<dbReference type="NCBIfam" id="NF007640">
    <property type="entry name" value="PRK10307.1"/>
    <property type="match status" value="1"/>
</dbReference>
<dbReference type="Proteomes" id="UP000214720">
    <property type="component" value="Unassembled WGS sequence"/>
</dbReference>
<dbReference type="PANTHER" id="PTHR45947">
    <property type="entry name" value="SULFOQUINOVOSYL TRANSFERASE SQD2"/>
    <property type="match status" value="1"/>
</dbReference>
<feature type="domain" description="Glycosyltransferase subfamily 4-like N-terminal" evidence="2">
    <location>
        <begin position="15"/>
        <end position="202"/>
    </location>
</feature>
<evidence type="ECO:0000313" key="4">
    <source>
        <dbReference type="Proteomes" id="UP000214720"/>
    </source>
</evidence>
<dbReference type="Gene3D" id="3.40.50.2000">
    <property type="entry name" value="Glycogen Phosphorylase B"/>
    <property type="match status" value="2"/>
</dbReference>
<evidence type="ECO:0000313" key="3">
    <source>
        <dbReference type="EMBL" id="OXC78988.1"/>
    </source>
</evidence>
<evidence type="ECO:0000259" key="1">
    <source>
        <dbReference type="Pfam" id="PF00534"/>
    </source>
</evidence>
<accession>A0A226X824</accession>
<sequence length="444" mass="48552">MRILIYGLNYAPELTGTGKYTAEMAEALQQQGHDVRVVCAPPYYPEWKIAKGYSGLRGSHETRNQVRVWRSPLWVPARPSGLKRMIHLASFAVASLPALVLQTWWRPDVVMSIAPTMLNAPAALALARLTGAEAWLHIQDFEVDAAFDLGLLKSQRAGRFARMVESMLLRRFNVVSTISDKMVERAIAKGVAPSNVFRLPNWVDISAIYPLDRANKYRDELNIPESSKVVLYSGNMGAKQGIEVLAGAAAALAARQDIVFVFCGNGATKAELEKCCKHLSNCRFIALQPVARLNELLNLADIHVLPQRGDASDLVMPSKLTGMFASGRVVIAMARPGTELYNIVTPRGVVVPPENVQALSDAIEMLVSDPGQRAILGAEGRAFAELNLSPGWVLGRLDEKLRLLRGERAADRLSERKDAKAVSTASPSPKANSAVKLVEIEKID</sequence>